<dbReference type="KEGG" id="apag:EIA51_07855"/>
<dbReference type="EMBL" id="UGHK01000002">
    <property type="protein sequence ID" value="STO73018.1"/>
    <property type="molecule type" value="Genomic_DNA"/>
</dbReference>
<reference evidence="1 10" key="2">
    <citation type="submission" date="2018-11" db="EMBL/GenBank/DDBJ databases">
        <title>Sequencing Av. paragallinarum serogroups.</title>
        <authorList>
            <person name="Hellmuth J.E."/>
            <person name="Boucher C.E."/>
            <person name="Cason E.D."/>
        </authorList>
    </citation>
    <scope>NUCLEOTIDE SEQUENCE [LARGE SCALE GENOMIC DNA]</scope>
    <source>
        <strain evidence="1 10">SA-3</strain>
    </source>
</reference>
<protein>
    <recommendedName>
        <fullName evidence="11">Phage protein</fullName>
    </recommendedName>
</protein>
<dbReference type="RefSeq" id="WP_017807508.1">
    <property type="nucleotide sequence ID" value="NZ_CP034110.1"/>
</dbReference>
<reference evidence="8 9" key="1">
    <citation type="submission" date="2018-06" db="EMBL/GenBank/DDBJ databases">
        <authorList>
            <consortium name="Pathogen Informatics"/>
            <person name="Doyle S."/>
        </authorList>
    </citation>
    <scope>NUCLEOTIDE SEQUENCE [LARGE SCALE GENOMIC DNA]</scope>
    <source>
        <strain evidence="5 9">NCTC10926</strain>
        <strain evidence="3 8">NCTC11296</strain>
    </source>
</reference>
<evidence type="ECO:0000313" key="8">
    <source>
        <dbReference type="Proteomes" id="UP000254465"/>
    </source>
</evidence>
<dbReference type="EMBL" id="UFSW01000001">
    <property type="protein sequence ID" value="SUU97326.1"/>
    <property type="molecule type" value="Genomic_DNA"/>
</dbReference>
<evidence type="ECO:0000313" key="1">
    <source>
        <dbReference type="EMBL" id="RZN55560.1"/>
    </source>
</evidence>
<dbReference type="EMBL" id="UGHK01000002">
    <property type="protein sequence ID" value="STO71816.1"/>
    <property type="molecule type" value="Genomic_DNA"/>
</dbReference>
<evidence type="ECO:0000313" key="5">
    <source>
        <dbReference type="EMBL" id="SUU97326.1"/>
    </source>
</evidence>
<evidence type="ECO:0000313" key="2">
    <source>
        <dbReference type="EMBL" id="STO71816.1"/>
    </source>
</evidence>
<dbReference type="KEGG" id="apag:EIA51_02335"/>
<evidence type="ECO:0000313" key="4">
    <source>
        <dbReference type="EMBL" id="STO91864.1"/>
    </source>
</evidence>
<dbReference type="Proteomes" id="UP000254620">
    <property type="component" value="Unassembled WGS sequence"/>
</dbReference>
<dbReference type="Proteomes" id="UP000254465">
    <property type="component" value="Unassembled WGS sequence"/>
</dbReference>
<dbReference type="EMBL" id="UFSW01000001">
    <property type="protein sequence ID" value="SUU97490.1"/>
    <property type="molecule type" value="Genomic_DNA"/>
</dbReference>
<evidence type="ECO:0000313" key="10">
    <source>
        <dbReference type="Proteomes" id="UP000294229"/>
    </source>
</evidence>
<name>A0A0F5EUW1_AVIPA</name>
<evidence type="ECO:0000313" key="6">
    <source>
        <dbReference type="EMBL" id="SUU97490.1"/>
    </source>
</evidence>
<gene>
    <name evidence="1" type="ORF">EIG79_11220</name>
    <name evidence="5" type="ORF">NCTC10926_00707</name>
    <name evidence="6" type="ORF">NCTC10926_00879</name>
    <name evidence="7" type="ORF">NCTC10926_02840</name>
    <name evidence="2" type="ORF">NCTC11296_01729</name>
    <name evidence="3" type="ORF">NCTC11296_02969</name>
    <name evidence="4" type="ORF">NCTC11296_02993</name>
</gene>
<dbReference type="AlphaFoldDB" id="A0A0F5EUW1"/>
<dbReference type="EMBL" id="RQXS01000085">
    <property type="protein sequence ID" value="RZN55560.1"/>
    <property type="molecule type" value="Genomic_DNA"/>
</dbReference>
<accession>A0A0F5EUW1</accession>
<sequence>MKNKITDLNNHLFSQLEKLLDEDLTDEELKREIARANAVSGIASNIIQNSNTAIKAMQLFGDRTIEADAPDFLRISKAQNDKKTL</sequence>
<evidence type="ECO:0000313" key="7">
    <source>
        <dbReference type="EMBL" id="SUV40782.1"/>
    </source>
</evidence>
<evidence type="ECO:0008006" key="11">
    <source>
        <dbReference type="Google" id="ProtNLM"/>
    </source>
</evidence>
<proteinExistence type="predicted"/>
<organism evidence="3 8">
    <name type="scientific">Avibacterium paragallinarum</name>
    <name type="common">Haemophilus gallinarum</name>
    <dbReference type="NCBI Taxonomy" id="728"/>
    <lineage>
        <taxon>Bacteria</taxon>
        <taxon>Pseudomonadati</taxon>
        <taxon>Pseudomonadota</taxon>
        <taxon>Gammaproteobacteria</taxon>
        <taxon>Pasteurellales</taxon>
        <taxon>Pasteurellaceae</taxon>
        <taxon>Avibacterium</taxon>
    </lineage>
</organism>
<dbReference type="EMBL" id="UGHK01000003">
    <property type="protein sequence ID" value="STO91864.1"/>
    <property type="molecule type" value="Genomic_DNA"/>
</dbReference>
<dbReference type="Proteomes" id="UP000294229">
    <property type="component" value="Unassembled WGS sequence"/>
</dbReference>
<dbReference type="EMBL" id="UFSW01000002">
    <property type="protein sequence ID" value="SUV40782.1"/>
    <property type="molecule type" value="Genomic_DNA"/>
</dbReference>
<evidence type="ECO:0000313" key="9">
    <source>
        <dbReference type="Proteomes" id="UP000254620"/>
    </source>
</evidence>
<dbReference type="GeneID" id="66256475"/>
<evidence type="ECO:0000313" key="3">
    <source>
        <dbReference type="EMBL" id="STO73018.1"/>
    </source>
</evidence>